<dbReference type="Gene3D" id="1.20.1640.10">
    <property type="entry name" value="Multidrug efflux transporter AcrB transmembrane domain"/>
    <property type="match status" value="2"/>
</dbReference>
<dbReference type="PANTHER" id="PTHR33406:SF10">
    <property type="entry name" value="SSD DOMAIN-CONTAINING PROTEIN"/>
    <property type="match status" value="1"/>
</dbReference>
<sequence length="794" mass="85957">MKNATFKALAQVIDWILRHRVPVLAAIVGFTAVMGYLAAQIEVKTVFSDLLPRNHPYVEVNNQFKQTFGGSNMVSIMLEVEQGDVFNMTVLSKVRQITQELQKVEGVDTYQIASLASKKMKEVRASTEGIESRPLMWPGLPKDAAEIATLREAVLNNPLVYGPYVSIDMRATLITADFIDGAVDYVKAYRQIEEIAERAKGDGVLVRVVGEPILYGLVNHYLGETLQIFMITVGALVVLLLLITRTWHGTVLPLVTGVVSAIWALGAAKLMHFHLDPLVIVVAFLITAQAISNSVQLVSRFDDEVAAGASSAAAAARASLLNLFKPGMLAIVADAGCVLVVALTPIPMLEKISYIGTVWILSIMLSAMVLTPVLLSWCGVKKRYAHPINVQPLLHKVLGLCAALVTSKLRFAVVAVAGVAFVVSGIYAFKLKVGDANPGSPILWPDSTYNQDATAINHKFQGSDRMFVVVSGKKEGALKEPAVLEGMERFQKYMEAQPEVGGSISLADILPAVKRVVREGNARYQELGGSADENGELVYMFVSGADPGDMDRFADPQAKNGAVTLFFRDHQGETIRTAIARVKDYVANNKLEDAEFLLAGGLVGVLAAVNEVILAGQIESIAFALLVLVACCMFTYRSTVAGMFFMVPVLLSNTLTFSYMAWKGIGMNINTLPVVALGIGLGVDYSFYIVDGIREELHHHKDVGRAIAKSIATSGKGVLITALTLVTSVVLWSFSSLRLQADMGVLIAIWLFISAASALFLMPAMVYVFRPEFIVGSKRHPVEQAIQVEPAQAV</sequence>
<feature type="transmembrane region" description="Helical" evidence="6">
    <location>
        <begin position="714"/>
        <end position="735"/>
    </location>
</feature>
<keyword evidence="5 6" id="KW-0472">Membrane</keyword>
<dbReference type="GO" id="GO:0005886">
    <property type="term" value="C:plasma membrane"/>
    <property type="evidence" value="ECO:0007669"/>
    <property type="project" value="UniProtKB-SubCell"/>
</dbReference>
<accession>A0A848GBV8</accession>
<keyword evidence="9" id="KW-1185">Reference proteome</keyword>
<dbReference type="PROSITE" id="PS50156">
    <property type="entry name" value="SSD"/>
    <property type="match status" value="1"/>
</dbReference>
<comment type="subcellular location">
    <subcellularLocation>
        <location evidence="1">Cell membrane</location>
        <topology evidence="1">Multi-pass membrane protein</topology>
    </subcellularLocation>
</comment>
<dbReference type="InterPro" id="IPR050545">
    <property type="entry name" value="Mycobact_MmpL"/>
</dbReference>
<keyword evidence="3 6" id="KW-0812">Transmembrane</keyword>
<dbReference type="PANTHER" id="PTHR33406">
    <property type="entry name" value="MEMBRANE PROTEIN MJ1562-RELATED"/>
    <property type="match status" value="1"/>
</dbReference>
<comment type="caution">
    <text evidence="8">The sequence shown here is derived from an EMBL/GenBank/DDBJ whole genome shotgun (WGS) entry which is preliminary data.</text>
</comment>
<organism evidence="8 9">
    <name type="scientific">Zoogloea dura</name>
    <dbReference type="NCBI Taxonomy" id="2728840"/>
    <lineage>
        <taxon>Bacteria</taxon>
        <taxon>Pseudomonadati</taxon>
        <taxon>Pseudomonadota</taxon>
        <taxon>Betaproteobacteria</taxon>
        <taxon>Rhodocyclales</taxon>
        <taxon>Zoogloeaceae</taxon>
        <taxon>Zoogloea</taxon>
    </lineage>
</organism>
<evidence type="ECO:0000256" key="4">
    <source>
        <dbReference type="ARBA" id="ARBA00022989"/>
    </source>
</evidence>
<evidence type="ECO:0000256" key="1">
    <source>
        <dbReference type="ARBA" id="ARBA00004651"/>
    </source>
</evidence>
<feature type="transmembrane region" description="Helical" evidence="6">
    <location>
        <begin position="277"/>
        <end position="295"/>
    </location>
</feature>
<keyword evidence="4 6" id="KW-1133">Transmembrane helix</keyword>
<dbReference type="InterPro" id="IPR004869">
    <property type="entry name" value="MMPL_dom"/>
</dbReference>
<evidence type="ECO:0000313" key="8">
    <source>
        <dbReference type="EMBL" id="NML28345.1"/>
    </source>
</evidence>
<dbReference type="Pfam" id="PF03176">
    <property type="entry name" value="MMPL"/>
    <property type="match status" value="2"/>
</dbReference>
<feature type="domain" description="SSD" evidence="7">
    <location>
        <begin position="640"/>
        <end position="768"/>
    </location>
</feature>
<reference evidence="8 9" key="1">
    <citation type="submission" date="2020-04" db="EMBL/GenBank/DDBJ databases">
        <title>Zoogloea sp. G-4-1-14 isolated from soil.</title>
        <authorList>
            <person name="Dahal R.H."/>
        </authorList>
    </citation>
    <scope>NUCLEOTIDE SEQUENCE [LARGE SCALE GENOMIC DNA]</scope>
    <source>
        <strain evidence="8 9">G-4-1-14</strain>
    </source>
</reference>
<feature type="transmembrane region" description="Helical" evidence="6">
    <location>
        <begin position="226"/>
        <end position="244"/>
    </location>
</feature>
<evidence type="ECO:0000256" key="3">
    <source>
        <dbReference type="ARBA" id="ARBA00022692"/>
    </source>
</evidence>
<evidence type="ECO:0000256" key="5">
    <source>
        <dbReference type="ARBA" id="ARBA00023136"/>
    </source>
</evidence>
<dbReference type="InterPro" id="IPR000731">
    <property type="entry name" value="SSD"/>
</dbReference>
<feature type="transmembrane region" description="Helical" evidence="6">
    <location>
        <begin position="596"/>
        <end position="614"/>
    </location>
</feature>
<name>A0A848GBV8_9RHOO</name>
<proteinExistence type="predicted"/>
<feature type="transmembrane region" description="Helical" evidence="6">
    <location>
        <begin position="747"/>
        <end position="769"/>
    </location>
</feature>
<evidence type="ECO:0000259" key="7">
    <source>
        <dbReference type="PROSITE" id="PS50156"/>
    </source>
</evidence>
<feature type="transmembrane region" description="Helical" evidence="6">
    <location>
        <begin position="674"/>
        <end position="693"/>
    </location>
</feature>
<dbReference type="RefSeq" id="WP_169147872.1">
    <property type="nucleotide sequence ID" value="NZ_JABBGA010000025.1"/>
</dbReference>
<feature type="transmembrane region" description="Helical" evidence="6">
    <location>
        <begin position="411"/>
        <end position="429"/>
    </location>
</feature>
<feature type="transmembrane region" description="Helical" evidence="6">
    <location>
        <begin position="21"/>
        <end position="39"/>
    </location>
</feature>
<gene>
    <name evidence="8" type="ORF">HHL15_21515</name>
</gene>
<feature type="transmembrane region" description="Helical" evidence="6">
    <location>
        <begin position="352"/>
        <end position="375"/>
    </location>
</feature>
<dbReference type="EMBL" id="JABBGA010000025">
    <property type="protein sequence ID" value="NML28345.1"/>
    <property type="molecule type" value="Genomic_DNA"/>
</dbReference>
<dbReference type="AlphaFoldDB" id="A0A848GBV8"/>
<keyword evidence="2" id="KW-1003">Cell membrane</keyword>
<dbReference type="SUPFAM" id="SSF82866">
    <property type="entry name" value="Multidrug efflux transporter AcrB transmembrane domain"/>
    <property type="match status" value="2"/>
</dbReference>
<protein>
    <submittedName>
        <fullName evidence="8">MMPL family transporter</fullName>
    </submittedName>
</protein>
<feature type="transmembrane region" description="Helical" evidence="6">
    <location>
        <begin position="327"/>
        <end position="346"/>
    </location>
</feature>
<feature type="transmembrane region" description="Helical" evidence="6">
    <location>
        <begin position="251"/>
        <end position="271"/>
    </location>
</feature>
<evidence type="ECO:0000313" key="9">
    <source>
        <dbReference type="Proteomes" id="UP000580043"/>
    </source>
</evidence>
<evidence type="ECO:0000256" key="6">
    <source>
        <dbReference type="SAM" id="Phobius"/>
    </source>
</evidence>
<evidence type="ECO:0000256" key="2">
    <source>
        <dbReference type="ARBA" id="ARBA00022475"/>
    </source>
</evidence>
<feature type="transmembrane region" description="Helical" evidence="6">
    <location>
        <begin position="620"/>
        <end position="636"/>
    </location>
</feature>
<dbReference type="Proteomes" id="UP000580043">
    <property type="component" value="Unassembled WGS sequence"/>
</dbReference>